<evidence type="ECO:0000256" key="1">
    <source>
        <dbReference type="ARBA" id="ARBA00010515"/>
    </source>
</evidence>
<evidence type="ECO:0000313" key="4">
    <source>
        <dbReference type="EMBL" id="SFG84855.1"/>
    </source>
</evidence>
<dbReference type="RefSeq" id="WP_092893460.1">
    <property type="nucleotide sequence ID" value="NZ_FOOQ01000005.1"/>
</dbReference>
<dbReference type="PANTHER" id="PTHR48081:SF8">
    <property type="entry name" value="ALPHA_BETA HYDROLASE FOLD-3 DOMAIN-CONTAINING PROTEIN-RELATED"/>
    <property type="match status" value="1"/>
</dbReference>
<accession>A0A1I2V628</accession>
<keyword evidence="2" id="KW-0378">Hydrolase</keyword>
<dbReference type="AlphaFoldDB" id="A0A1I2V628"/>
<comment type="similarity">
    <text evidence="1">Belongs to the 'GDXG' lipolytic enzyme family.</text>
</comment>
<dbReference type="InterPro" id="IPR029058">
    <property type="entry name" value="AB_hydrolase_fold"/>
</dbReference>
<organism evidence="4 5">
    <name type="scientific">Halopelagius inordinatus</name>
    <dbReference type="NCBI Taxonomy" id="553467"/>
    <lineage>
        <taxon>Archaea</taxon>
        <taxon>Methanobacteriati</taxon>
        <taxon>Methanobacteriota</taxon>
        <taxon>Stenosarchaea group</taxon>
        <taxon>Halobacteria</taxon>
        <taxon>Halobacteriales</taxon>
        <taxon>Haloferacaceae</taxon>
    </lineage>
</organism>
<keyword evidence="5" id="KW-1185">Reference proteome</keyword>
<proteinExistence type="inferred from homology"/>
<evidence type="ECO:0000259" key="3">
    <source>
        <dbReference type="Pfam" id="PF07859"/>
    </source>
</evidence>
<dbReference type="Proteomes" id="UP000198876">
    <property type="component" value="Unassembled WGS sequence"/>
</dbReference>
<dbReference type="Gene3D" id="3.40.50.1820">
    <property type="entry name" value="alpha/beta hydrolase"/>
    <property type="match status" value="1"/>
</dbReference>
<dbReference type="GO" id="GO:0016787">
    <property type="term" value="F:hydrolase activity"/>
    <property type="evidence" value="ECO:0007669"/>
    <property type="project" value="UniProtKB-KW"/>
</dbReference>
<dbReference type="EMBL" id="FOOQ01000005">
    <property type="protein sequence ID" value="SFG84855.1"/>
    <property type="molecule type" value="Genomic_DNA"/>
</dbReference>
<dbReference type="STRING" id="553467.SAMN04488063_3085"/>
<protein>
    <submittedName>
        <fullName evidence="4">Acetyl esterase</fullName>
    </submittedName>
</protein>
<dbReference type="PROSITE" id="PS01174">
    <property type="entry name" value="LIPASE_GDXG_SER"/>
    <property type="match status" value="1"/>
</dbReference>
<dbReference type="InterPro" id="IPR050300">
    <property type="entry name" value="GDXG_lipolytic_enzyme"/>
</dbReference>
<feature type="domain" description="Alpha/beta hydrolase fold-3" evidence="3">
    <location>
        <begin position="91"/>
        <end position="297"/>
    </location>
</feature>
<sequence length="321" mass="34822">MTDDSNAVDERAGRTELHPDARAFLDEVAARGHPSTANLSVESAREQSSLLVERTAGPDVEDVFDLSIPGPERSIPLRVYRPSGDEGRGVVVYFHGGGWVFGGLDKMDAACRHVASASGRVVVSVNYRHAPEHPFPAGLRDCRTATRWVVENAAVLGGDGERVAVAGDSAGGNLATAVALAFRDFDGPSLERQLLVYPATEHAFDTASHEQNATGYYLERADSRWFWSHYLDDELDGKHPYASPLRARDLSNLPPASVLTCGFDPLRDEGVAYASRLAEAGVPVRHHHLPDQIHGFVGMFVEPMRSHAEEALTTMLDDLSG</sequence>
<dbReference type="PANTHER" id="PTHR48081">
    <property type="entry name" value="AB HYDROLASE SUPERFAMILY PROTEIN C4A8.06C"/>
    <property type="match status" value="1"/>
</dbReference>
<dbReference type="InterPro" id="IPR033140">
    <property type="entry name" value="Lipase_GDXG_put_SER_AS"/>
</dbReference>
<name>A0A1I2V628_9EURY</name>
<dbReference type="InterPro" id="IPR013094">
    <property type="entry name" value="AB_hydrolase_3"/>
</dbReference>
<dbReference type="OrthoDB" id="33195at2157"/>
<evidence type="ECO:0000256" key="2">
    <source>
        <dbReference type="ARBA" id="ARBA00022801"/>
    </source>
</evidence>
<gene>
    <name evidence="4" type="ORF">SAMN04488063_3085</name>
</gene>
<reference evidence="5" key="1">
    <citation type="submission" date="2016-10" db="EMBL/GenBank/DDBJ databases">
        <authorList>
            <person name="Varghese N."/>
            <person name="Submissions S."/>
        </authorList>
    </citation>
    <scope>NUCLEOTIDE SEQUENCE [LARGE SCALE GENOMIC DNA]</scope>
    <source>
        <strain evidence="5">CGMCC 1.7739</strain>
    </source>
</reference>
<evidence type="ECO:0000313" key="5">
    <source>
        <dbReference type="Proteomes" id="UP000198876"/>
    </source>
</evidence>
<dbReference type="FunFam" id="3.40.50.1820:FF:000089">
    <property type="entry name" value="Alpha/beta hydrolase"/>
    <property type="match status" value="1"/>
</dbReference>
<dbReference type="Pfam" id="PF07859">
    <property type="entry name" value="Abhydrolase_3"/>
    <property type="match status" value="1"/>
</dbReference>
<dbReference type="SUPFAM" id="SSF53474">
    <property type="entry name" value="alpha/beta-Hydrolases"/>
    <property type="match status" value="1"/>
</dbReference>